<keyword evidence="2" id="KW-1185">Reference proteome</keyword>
<feature type="non-terminal residue" evidence="1">
    <location>
        <position position="68"/>
    </location>
</feature>
<evidence type="ECO:0000313" key="1">
    <source>
        <dbReference type="EMBL" id="CAG8850330.1"/>
    </source>
</evidence>
<sequence length="68" mass="7669">TTTNHQDQNNNETPHDIPNSKRRYDIACLKFLSFSTNLGLILQACALWSSIMPILGLGHILSRDNDFP</sequence>
<evidence type="ECO:0000313" key="2">
    <source>
        <dbReference type="Proteomes" id="UP000789920"/>
    </source>
</evidence>
<reference evidence="1" key="1">
    <citation type="submission" date="2021-06" db="EMBL/GenBank/DDBJ databases">
        <authorList>
            <person name="Kallberg Y."/>
            <person name="Tangrot J."/>
            <person name="Rosling A."/>
        </authorList>
    </citation>
    <scope>NUCLEOTIDE SEQUENCE</scope>
    <source>
        <strain evidence="1">MA461A</strain>
    </source>
</reference>
<name>A0ACA9SVV2_9GLOM</name>
<protein>
    <submittedName>
        <fullName evidence="1">31185_t:CDS:1</fullName>
    </submittedName>
</protein>
<accession>A0ACA9SVV2</accession>
<gene>
    <name evidence="1" type="ORF">RPERSI_LOCUS36034</name>
</gene>
<feature type="non-terminal residue" evidence="1">
    <location>
        <position position="1"/>
    </location>
</feature>
<dbReference type="Proteomes" id="UP000789920">
    <property type="component" value="Unassembled WGS sequence"/>
</dbReference>
<proteinExistence type="predicted"/>
<dbReference type="EMBL" id="CAJVQC010170212">
    <property type="protein sequence ID" value="CAG8850330.1"/>
    <property type="molecule type" value="Genomic_DNA"/>
</dbReference>
<comment type="caution">
    <text evidence="1">The sequence shown here is derived from an EMBL/GenBank/DDBJ whole genome shotgun (WGS) entry which is preliminary data.</text>
</comment>
<organism evidence="1 2">
    <name type="scientific">Racocetra persica</name>
    <dbReference type="NCBI Taxonomy" id="160502"/>
    <lineage>
        <taxon>Eukaryota</taxon>
        <taxon>Fungi</taxon>
        <taxon>Fungi incertae sedis</taxon>
        <taxon>Mucoromycota</taxon>
        <taxon>Glomeromycotina</taxon>
        <taxon>Glomeromycetes</taxon>
        <taxon>Diversisporales</taxon>
        <taxon>Gigasporaceae</taxon>
        <taxon>Racocetra</taxon>
    </lineage>
</organism>